<feature type="chain" id="PRO_5018767610" description="Leucine rich repeat transmembrane neuronal 4 like 2" evidence="7">
    <location>
        <begin position="27"/>
        <end position="541"/>
    </location>
</feature>
<evidence type="ECO:0000256" key="7">
    <source>
        <dbReference type="SAM" id="SignalP"/>
    </source>
</evidence>
<keyword evidence="4" id="KW-0325">Glycoprotein</keyword>
<dbReference type="PANTHER" id="PTHR45712">
    <property type="entry name" value="AGAP008170-PA"/>
    <property type="match status" value="1"/>
</dbReference>
<dbReference type="Pfam" id="PF13855">
    <property type="entry name" value="LRR_8"/>
    <property type="match status" value="2"/>
</dbReference>
<dbReference type="GeneID" id="109954767"/>
<evidence type="ECO:0000256" key="1">
    <source>
        <dbReference type="ARBA" id="ARBA00022614"/>
    </source>
</evidence>
<evidence type="ECO:0008006" key="10">
    <source>
        <dbReference type="Google" id="ProtNLM"/>
    </source>
</evidence>
<accession>A0A3Q3K0U2</accession>
<dbReference type="PROSITE" id="PS51450">
    <property type="entry name" value="LRR"/>
    <property type="match status" value="5"/>
</dbReference>
<dbReference type="PRINTS" id="PR00019">
    <property type="entry name" value="LEURICHRPT"/>
</dbReference>
<name>A0A3Q3K0U2_MONAL</name>
<evidence type="ECO:0000256" key="5">
    <source>
        <dbReference type="SAM" id="MobiDB-lite"/>
    </source>
</evidence>
<feature type="transmembrane region" description="Helical" evidence="6">
    <location>
        <begin position="449"/>
        <end position="471"/>
    </location>
</feature>
<evidence type="ECO:0000256" key="2">
    <source>
        <dbReference type="ARBA" id="ARBA00022729"/>
    </source>
</evidence>
<proteinExistence type="predicted"/>
<dbReference type="AlphaFoldDB" id="A0A3Q3K0U2"/>
<evidence type="ECO:0000313" key="9">
    <source>
        <dbReference type="Proteomes" id="UP000261600"/>
    </source>
</evidence>
<dbReference type="KEGG" id="malb:109954767"/>
<feature type="region of interest" description="Disordered" evidence="5">
    <location>
        <begin position="388"/>
        <end position="431"/>
    </location>
</feature>
<sequence>MRSVMLGWRLSCLLLQAAVLLLPSKGERMCPVTCRCDGKIVYCESGIFQDIPENITTGCQGLSLRYNNLLVLLPYQFAHLSQLIWLYLDHNSISAIDALAFRGVRRLKELILSSNKITHLHNNTFSAIPNLRNLDLSYNQLQSLQPGHFYGLRKLQNLHLRSNGLKQILIRTFLECRSLEFLDLGYNRLRSLTRTTFLGLFKLKELHLEHNQFSRINFYIFPRLINLQALYLQWNRIRYISQGVPWTWHKLQKLDLSGNDIQILDPVVFQCMPNLQILSLESNKLSSVPVEAVAAWTSLTTISLAGNAWDCSPSICPLMGWLKTFRDSKDISMICSSPKSVQGERVVDVMRNHSTCVDMSNVFTTTALIILTSTQVLNITAHPASSGVTDLAHTESPAQKLTPSTVHPNGTRRKTAESTTMSSTSPISHEPPTSFVPEVQFEYLAFHKIIAGSVALFLSVSLILLVIYVSWRHYPNTMRQLQQHSVNHKRRKKVRKQEQDLNSQLQEYYLSYHSNSETMDSLVNETRPCTCTISGSIECEV</sequence>
<evidence type="ECO:0000256" key="6">
    <source>
        <dbReference type="SAM" id="Phobius"/>
    </source>
</evidence>
<dbReference type="SMART" id="SM00369">
    <property type="entry name" value="LRR_TYP"/>
    <property type="match status" value="9"/>
</dbReference>
<keyword evidence="9" id="KW-1185">Reference proteome</keyword>
<keyword evidence="6" id="KW-0812">Transmembrane</keyword>
<keyword evidence="6" id="KW-1133">Transmembrane helix</keyword>
<feature type="compositionally biased region" description="Polar residues" evidence="5">
    <location>
        <begin position="417"/>
        <end position="427"/>
    </location>
</feature>
<keyword evidence="3" id="KW-0677">Repeat</keyword>
<dbReference type="InterPro" id="IPR003591">
    <property type="entry name" value="Leu-rich_rpt_typical-subtyp"/>
</dbReference>
<dbReference type="SUPFAM" id="SSF52058">
    <property type="entry name" value="L domain-like"/>
    <property type="match status" value="1"/>
</dbReference>
<dbReference type="Gene3D" id="3.80.10.10">
    <property type="entry name" value="Ribonuclease Inhibitor"/>
    <property type="match status" value="1"/>
</dbReference>
<dbReference type="Proteomes" id="UP000261600">
    <property type="component" value="Unplaced"/>
</dbReference>
<evidence type="ECO:0000313" key="8">
    <source>
        <dbReference type="Ensembl" id="ENSMALP00000026284.1"/>
    </source>
</evidence>
<keyword evidence="6" id="KW-0472">Membrane</keyword>
<feature type="compositionally biased region" description="Polar residues" evidence="5">
    <location>
        <begin position="396"/>
        <end position="408"/>
    </location>
</feature>
<dbReference type="InterPro" id="IPR001611">
    <property type="entry name" value="Leu-rich_rpt"/>
</dbReference>
<protein>
    <recommendedName>
        <fullName evidence="10">Leucine rich repeat transmembrane neuronal 4 like 2</fullName>
    </recommendedName>
</protein>
<dbReference type="OrthoDB" id="1055097at2759"/>
<reference evidence="8" key="1">
    <citation type="submission" date="2025-08" db="UniProtKB">
        <authorList>
            <consortium name="Ensembl"/>
        </authorList>
    </citation>
    <scope>IDENTIFICATION</scope>
</reference>
<evidence type="ECO:0000256" key="4">
    <source>
        <dbReference type="ARBA" id="ARBA00023180"/>
    </source>
</evidence>
<dbReference type="InterPro" id="IPR050333">
    <property type="entry name" value="SLRP"/>
</dbReference>
<dbReference type="RefSeq" id="XP_020445967.1">
    <property type="nucleotide sequence ID" value="XM_020590311.1"/>
</dbReference>
<reference evidence="8" key="2">
    <citation type="submission" date="2025-09" db="UniProtKB">
        <authorList>
            <consortium name="Ensembl"/>
        </authorList>
    </citation>
    <scope>IDENTIFICATION</scope>
</reference>
<keyword evidence="2 7" id="KW-0732">Signal</keyword>
<keyword evidence="1" id="KW-0433">Leucine-rich repeat</keyword>
<organism evidence="8 9">
    <name type="scientific">Monopterus albus</name>
    <name type="common">Swamp eel</name>
    <dbReference type="NCBI Taxonomy" id="43700"/>
    <lineage>
        <taxon>Eukaryota</taxon>
        <taxon>Metazoa</taxon>
        <taxon>Chordata</taxon>
        <taxon>Craniata</taxon>
        <taxon>Vertebrata</taxon>
        <taxon>Euteleostomi</taxon>
        <taxon>Actinopterygii</taxon>
        <taxon>Neopterygii</taxon>
        <taxon>Teleostei</taxon>
        <taxon>Neoteleostei</taxon>
        <taxon>Acanthomorphata</taxon>
        <taxon>Anabantaria</taxon>
        <taxon>Synbranchiformes</taxon>
        <taxon>Synbranchidae</taxon>
        <taxon>Monopterus</taxon>
    </lineage>
</organism>
<dbReference type="Ensembl" id="ENSMALT00000026765.1">
    <property type="protein sequence ID" value="ENSMALP00000026284.1"/>
    <property type="gene ID" value="ENSMALG00000018256.1"/>
</dbReference>
<dbReference type="STRING" id="43700.ENSMALP00000026284"/>
<dbReference type="FunFam" id="3.80.10.10:FF:000770">
    <property type="entry name" value="Uncharacterized protein"/>
    <property type="match status" value="1"/>
</dbReference>
<dbReference type="InterPro" id="IPR032675">
    <property type="entry name" value="LRR_dom_sf"/>
</dbReference>
<feature type="signal peptide" evidence="7">
    <location>
        <begin position="1"/>
        <end position="26"/>
    </location>
</feature>
<dbReference type="PANTHER" id="PTHR45712:SF22">
    <property type="entry name" value="INSULIN-LIKE GROWTH FACTOR-BINDING PROTEIN COMPLEX ACID LABILE SUBUNIT"/>
    <property type="match status" value="1"/>
</dbReference>
<evidence type="ECO:0000256" key="3">
    <source>
        <dbReference type="ARBA" id="ARBA00022737"/>
    </source>
</evidence>